<name>A0A939MLE0_9MICO</name>
<dbReference type="Proteomes" id="UP000664382">
    <property type="component" value="Unassembled WGS sequence"/>
</dbReference>
<dbReference type="RefSeq" id="WP_208098872.1">
    <property type="nucleotide sequence ID" value="NZ_JAGDYM010000017.1"/>
</dbReference>
<protein>
    <recommendedName>
        <fullName evidence="4">Isochorismatase family protein</fullName>
    </recommendedName>
</protein>
<reference evidence="2" key="1">
    <citation type="submission" date="2021-03" db="EMBL/GenBank/DDBJ databases">
        <title>Leucobacter chromiisoli sp. nov., isolated from chromium-containing soil of chemical plant.</title>
        <authorList>
            <person name="Xu Z."/>
        </authorList>
    </citation>
    <scope>NUCLEOTIDE SEQUENCE</scope>
    <source>
        <strain evidence="2">S27</strain>
    </source>
</reference>
<evidence type="ECO:0000313" key="2">
    <source>
        <dbReference type="EMBL" id="MBO1903123.1"/>
    </source>
</evidence>
<dbReference type="EMBL" id="JAGDYM010000017">
    <property type="protein sequence ID" value="MBO1903123.1"/>
    <property type="molecule type" value="Genomic_DNA"/>
</dbReference>
<evidence type="ECO:0000256" key="1">
    <source>
        <dbReference type="SAM" id="MobiDB-lite"/>
    </source>
</evidence>
<evidence type="ECO:0000313" key="3">
    <source>
        <dbReference type="Proteomes" id="UP000664382"/>
    </source>
</evidence>
<proteinExistence type="predicted"/>
<organism evidence="2 3">
    <name type="scientific">Leucobacter weissii</name>
    <dbReference type="NCBI Taxonomy" id="1983706"/>
    <lineage>
        <taxon>Bacteria</taxon>
        <taxon>Bacillati</taxon>
        <taxon>Actinomycetota</taxon>
        <taxon>Actinomycetes</taxon>
        <taxon>Micrococcales</taxon>
        <taxon>Microbacteriaceae</taxon>
        <taxon>Leucobacter</taxon>
    </lineage>
</organism>
<gene>
    <name evidence="2" type="ORF">J4H92_14355</name>
</gene>
<keyword evidence="3" id="KW-1185">Reference proteome</keyword>
<sequence>MTTREDSRAMSSLDDETTRPDHLAPRWDTAALLLIDLQRDFRTVLATDAVSQTTPERLSDLAAIGVQLIDVAGIRVALGPSRVAH</sequence>
<comment type="caution">
    <text evidence="2">The sequence shown here is derived from an EMBL/GenBank/DDBJ whole genome shotgun (WGS) entry which is preliminary data.</text>
</comment>
<accession>A0A939MLE0</accession>
<feature type="region of interest" description="Disordered" evidence="1">
    <location>
        <begin position="1"/>
        <end position="21"/>
    </location>
</feature>
<evidence type="ECO:0008006" key="4">
    <source>
        <dbReference type="Google" id="ProtNLM"/>
    </source>
</evidence>
<dbReference type="AlphaFoldDB" id="A0A939MLE0"/>